<name>A0AA44KR23_9BACI</name>
<evidence type="ECO:0000313" key="3">
    <source>
        <dbReference type="EMBL" id="OJE35524.1"/>
    </source>
</evidence>
<organism evidence="3 4">
    <name type="scientific">Bacillus proteolyticus</name>
    <dbReference type="NCBI Taxonomy" id="2026192"/>
    <lineage>
        <taxon>Bacteria</taxon>
        <taxon>Bacillati</taxon>
        <taxon>Bacillota</taxon>
        <taxon>Bacilli</taxon>
        <taxon>Bacillales</taxon>
        <taxon>Bacillaceae</taxon>
        <taxon>Bacillus</taxon>
        <taxon>Bacillus cereus group</taxon>
    </lineage>
</organism>
<comment type="caution">
    <text evidence="3">The sequence shown here is derived from an EMBL/GenBank/DDBJ whole genome shotgun (WGS) entry which is preliminary data.</text>
</comment>
<sequence>MYVKKKVYLTFFLLTLIGVMSGCSPDLKAAENYSKEILDKTDLAKYIKDVKYVEGAKLEDNTLYKYEIDIQANVSDDFYDLSEREQYLLMQEAIINLVGKGDRFVYCGDQDCRYGEMKLKNTDSTFSMVMEKYYASDLNYEMKINDFVAYTRTDLENDRPTSSDSSTTTSATVKPSTTNSNGQYASNGISYTVIFDFMKQQYNRLTNNDENYIPEVHDPQVAEIAAKHFGITAKEAGYIYEKVQMDAFN</sequence>
<dbReference type="RefSeq" id="WP_071747914.1">
    <property type="nucleotide sequence ID" value="NZ_MACH01000156.1"/>
</dbReference>
<dbReference type="Proteomes" id="UP000183185">
    <property type="component" value="Unassembled WGS sequence"/>
</dbReference>
<evidence type="ECO:0000256" key="1">
    <source>
        <dbReference type="SAM" id="MobiDB-lite"/>
    </source>
</evidence>
<feature type="chain" id="PRO_5041422456" description="Lipoprotein" evidence="2">
    <location>
        <begin position="30"/>
        <end position="249"/>
    </location>
</feature>
<dbReference type="PROSITE" id="PS51257">
    <property type="entry name" value="PROKAR_LIPOPROTEIN"/>
    <property type="match status" value="1"/>
</dbReference>
<feature type="signal peptide" evidence="2">
    <location>
        <begin position="1"/>
        <end position="29"/>
    </location>
</feature>
<dbReference type="AlphaFoldDB" id="A0AA44KR23"/>
<reference evidence="3 4" key="1">
    <citation type="submission" date="2016-06" db="EMBL/GenBank/DDBJ databases">
        <title>First insights into the genetic diversity and population structure of in the Bacillus cereus group bacteria from diverse marine environments.</title>
        <authorList>
            <person name="Liu Y."/>
            <person name="Lai Q."/>
            <person name="Shao Z."/>
        </authorList>
    </citation>
    <scope>NUCLEOTIDE SEQUENCE [LARGE SCALE GENOMIC DNA]</scope>
    <source>
        <strain evidence="3 4">TD42</strain>
    </source>
</reference>
<gene>
    <name evidence="3" type="ORF">BAQ49_16930</name>
</gene>
<feature type="region of interest" description="Disordered" evidence="1">
    <location>
        <begin position="156"/>
        <end position="179"/>
    </location>
</feature>
<evidence type="ECO:0000256" key="2">
    <source>
        <dbReference type="SAM" id="SignalP"/>
    </source>
</evidence>
<protein>
    <recommendedName>
        <fullName evidence="5">Lipoprotein</fullName>
    </recommendedName>
</protein>
<dbReference type="EMBL" id="MACH01000156">
    <property type="protein sequence ID" value="OJE35524.1"/>
    <property type="molecule type" value="Genomic_DNA"/>
</dbReference>
<keyword evidence="2" id="KW-0732">Signal</keyword>
<evidence type="ECO:0008006" key="5">
    <source>
        <dbReference type="Google" id="ProtNLM"/>
    </source>
</evidence>
<proteinExistence type="predicted"/>
<feature type="compositionally biased region" description="Low complexity" evidence="1">
    <location>
        <begin position="162"/>
        <end position="178"/>
    </location>
</feature>
<evidence type="ECO:0000313" key="4">
    <source>
        <dbReference type="Proteomes" id="UP000183185"/>
    </source>
</evidence>
<accession>A0AA44KR23</accession>